<evidence type="ECO:0008006" key="3">
    <source>
        <dbReference type="Google" id="ProtNLM"/>
    </source>
</evidence>
<dbReference type="Gene3D" id="3.10.450.50">
    <property type="match status" value="1"/>
</dbReference>
<dbReference type="AlphaFoldDB" id="A0A132EEC5"/>
<dbReference type="Proteomes" id="UP000062912">
    <property type="component" value="Unassembled WGS sequence"/>
</dbReference>
<dbReference type="InterPro" id="IPR016918">
    <property type="entry name" value="UCP029394"/>
</dbReference>
<dbReference type="PIRSF" id="PIRSF029394">
    <property type="entry name" value="UCP029394"/>
    <property type="match status" value="1"/>
</dbReference>
<reference evidence="1 2" key="1">
    <citation type="submission" date="2015-11" db="EMBL/GenBank/DDBJ databases">
        <title>Expanding the genomic diversity of Burkholderia species for the development of highly accurate diagnostics.</title>
        <authorList>
            <person name="Sahl J."/>
            <person name="Keim P."/>
            <person name="Wagner D."/>
        </authorList>
    </citation>
    <scope>NUCLEOTIDE SEQUENCE [LARGE SCALE GENOMIC DNA]</scope>
    <source>
        <strain evidence="1 2">MSMB368WGS</strain>
    </source>
</reference>
<protein>
    <recommendedName>
        <fullName evidence="3">Polyketide cyclase</fullName>
    </recommendedName>
</protein>
<dbReference type="RefSeq" id="WP_060242997.1">
    <property type="nucleotide sequence ID" value="NZ_LPJR01000041.1"/>
</dbReference>
<gene>
    <name evidence="1" type="ORF">WT56_18985</name>
</gene>
<dbReference type="InterPro" id="IPR032710">
    <property type="entry name" value="NTF2-like_dom_sf"/>
</dbReference>
<name>A0A132EEC5_9BURK</name>
<evidence type="ECO:0000313" key="1">
    <source>
        <dbReference type="EMBL" id="KWF27125.1"/>
    </source>
</evidence>
<proteinExistence type="predicted"/>
<comment type="caution">
    <text evidence="1">The sequence shown here is derived from an EMBL/GenBank/DDBJ whole genome shotgun (WGS) entry which is preliminary data.</text>
</comment>
<dbReference type="OrthoDB" id="8912060at2"/>
<dbReference type="SUPFAM" id="SSF54427">
    <property type="entry name" value="NTF2-like"/>
    <property type="match status" value="1"/>
</dbReference>
<evidence type="ECO:0000313" key="2">
    <source>
        <dbReference type="Proteomes" id="UP000062912"/>
    </source>
</evidence>
<sequence length="132" mass="14325">MNLPNPFCDEIVDAHVDIEDWLSGRAGPERLAPLLVRFAPEFSMMTTSGAVLDCAGVDALFSNGHGARPGLQIAIDELREIAGCTDGAVIGYRETQTDGAGRRTVRRSTAVLRREADGRIVWQHLHETPVTA</sequence>
<organism evidence="1 2">
    <name type="scientific">Burkholderia pseudomultivorans</name>
    <dbReference type="NCBI Taxonomy" id="1207504"/>
    <lineage>
        <taxon>Bacteria</taxon>
        <taxon>Pseudomonadati</taxon>
        <taxon>Pseudomonadota</taxon>
        <taxon>Betaproteobacteria</taxon>
        <taxon>Burkholderiales</taxon>
        <taxon>Burkholderiaceae</taxon>
        <taxon>Burkholderia</taxon>
        <taxon>Burkholderia cepacia complex</taxon>
    </lineage>
</organism>
<accession>A0A132EEC5</accession>
<dbReference type="EMBL" id="LPJR01000041">
    <property type="protein sequence ID" value="KWF27125.1"/>
    <property type="molecule type" value="Genomic_DNA"/>
</dbReference>